<protein>
    <submittedName>
        <fullName evidence="1">Uncharacterized protein</fullName>
    </submittedName>
</protein>
<organism evidence="1 2">
    <name type="scientific">Heyndrickxia coagulans</name>
    <name type="common">Weizmannia coagulans</name>
    <dbReference type="NCBI Taxonomy" id="1398"/>
    <lineage>
        <taxon>Bacteria</taxon>
        <taxon>Bacillati</taxon>
        <taxon>Bacillota</taxon>
        <taxon>Bacilli</taxon>
        <taxon>Bacillales</taxon>
        <taxon>Bacillaceae</taxon>
        <taxon>Heyndrickxia</taxon>
    </lineage>
</organism>
<dbReference type="Pfam" id="PF04073">
    <property type="entry name" value="tRNA_edit"/>
    <property type="match status" value="1"/>
</dbReference>
<proteinExistence type="predicted"/>
<dbReference type="InterPro" id="IPR007214">
    <property type="entry name" value="YbaK/aa-tRNA-synth-assoc-dom"/>
</dbReference>
<dbReference type="RefSeq" id="WP_013858205.1">
    <property type="nucleotide sequence ID" value="NZ_LQYG01000013.1"/>
</dbReference>
<dbReference type="GO" id="GO:0002161">
    <property type="term" value="F:aminoacyl-tRNA deacylase activity"/>
    <property type="evidence" value="ECO:0007669"/>
    <property type="project" value="InterPro"/>
</dbReference>
<evidence type="ECO:0000313" key="1">
    <source>
        <dbReference type="EMBL" id="KYC65713.1"/>
    </source>
</evidence>
<dbReference type="SUPFAM" id="SSF55826">
    <property type="entry name" value="YbaK/ProRS associated domain"/>
    <property type="match status" value="1"/>
</dbReference>
<dbReference type="PATRIC" id="fig|1398.26.peg.852"/>
<dbReference type="OMA" id="AKTICLR"/>
<reference evidence="1 2" key="1">
    <citation type="submission" date="2016-01" db="EMBL/GenBank/DDBJ databases">
        <title>Genome Sequences of Twelve Sporeforming Bacillus Species Isolated from Foods.</title>
        <authorList>
            <person name="Berendsen E.M."/>
            <person name="Wells-Bennik M.H."/>
            <person name="Krawcyk A.O."/>
            <person name="De Jong A."/>
            <person name="Holsappel S."/>
            <person name="Eijlander R.T."/>
            <person name="Kuipers O.P."/>
        </authorList>
    </citation>
    <scope>NUCLEOTIDE SEQUENCE [LARGE SCALE GENOMIC DNA]</scope>
    <source>
        <strain evidence="1 2">B4098</strain>
    </source>
</reference>
<evidence type="ECO:0000313" key="2">
    <source>
        <dbReference type="Proteomes" id="UP000075288"/>
    </source>
</evidence>
<dbReference type="PANTHER" id="PTHR30411:SF1">
    <property type="entry name" value="CYTOPLASMIC PROTEIN"/>
    <property type="match status" value="1"/>
</dbReference>
<dbReference type="Proteomes" id="UP000075288">
    <property type="component" value="Unassembled WGS sequence"/>
</dbReference>
<name>A0A150K833_HEYCO</name>
<dbReference type="PANTHER" id="PTHR30411">
    <property type="entry name" value="CYTOPLASMIC PROTEIN"/>
    <property type="match status" value="1"/>
</dbReference>
<dbReference type="InterPro" id="IPR036754">
    <property type="entry name" value="YbaK/aa-tRNA-synt-asso_dom_sf"/>
</dbReference>
<gene>
    <name evidence="1" type="ORF">B4098_0930</name>
</gene>
<dbReference type="Gene3D" id="3.90.960.10">
    <property type="entry name" value="YbaK/aminoacyl-tRNA synthetase-associated domain"/>
    <property type="match status" value="1"/>
</dbReference>
<sequence length="176" mass="19315">MSLEDVKAYFKQWDREEDVRVLPSSSATVELAAEALDTEPERIAKTLAFRGTGEEEALLVVAAGDAKIDNKKFRQTFGGKARMLSPEETLEHTGHAVGGVCPFGLKKDLPVYMDVSLKRFTTVFPACGSGNSAIELTCEELYTYGKAEKWVDVCKGWKTVEDYQQVAGTGVLSDPQ</sequence>
<dbReference type="EMBL" id="LQYG01000013">
    <property type="protein sequence ID" value="KYC65713.1"/>
    <property type="molecule type" value="Genomic_DNA"/>
</dbReference>
<accession>A0A150K833</accession>
<dbReference type="AlphaFoldDB" id="A0A150K833"/>
<dbReference type="CDD" id="cd04333">
    <property type="entry name" value="ProX_deacylase"/>
    <property type="match status" value="1"/>
</dbReference>
<comment type="caution">
    <text evidence="1">The sequence shown here is derived from an EMBL/GenBank/DDBJ whole genome shotgun (WGS) entry which is preliminary data.</text>
</comment>